<reference evidence="3" key="1">
    <citation type="journal article" date="2019" name="Int. J. Syst. Evol. Microbiol.">
        <title>The Global Catalogue of Microorganisms (GCM) 10K type strain sequencing project: providing services to taxonomists for standard genome sequencing and annotation.</title>
        <authorList>
            <consortium name="The Broad Institute Genomics Platform"/>
            <consortium name="The Broad Institute Genome Sequencing Center for Infectious Disease"/>
            <person name="Wu L."/>
            <person name="Ma J."/>
        </authorList>
    </citation>
    <scope>NUCLEOTIDE SEQUENCE [LARGE SCALE GENOMIC DNA]</scope>
    <source>
        <strain evidence="3">NBRC 103166</strain>
    </source>
</reference>
<comment type="caution">
    <text evidence="2">The sequence shown here is derived from an EMBL/GenBank/DDBJ whole genome shotgun (WGS) entry which is preliminary data.</text>
</comment>
<keyword evidence="3" id="KW-1185">Reference proteome</keyword>
<feature type="region of interest" description="Disordered" evidence="1">
    <location>
        <begin position="139"/>
        <end position="170"/>
    </location>
</feature>
<proteinExistence type="predicted"/>
<dbReference type="Pfam" id="PF04364">
    <property type="entry name" value="DNA_pol3_chi"/>
    <property type="match status" value="1"/>
</dbReference>
<dbReference type="RefSeq" id="WP_284202645.1">
    <property type="nucleotide sequence ID" value="NZ_BSPQ01000001.1"/>
</dbReference>
<protein>
    <submittedName>
        <fullName evidence="2">DNA polymerase III subunit chi</fullName>
    </submittedName>
</protein>
<dbReference type="InterPro" id="IPR007459">
    <property type="entry name" value="DNA_pol3_chi"/>
</dbReference>
<gene>
    <name evidence="2" type="primary">holC</name>
    <name evidence="2" type="ORF">GCM10007916_05980</name>
</gene>
<dbReference type="Proteomes" id="UP001157353">
    <property type="component" value="Unassembled WGS sequence"/>
</dbReference>
<organism evidence="2 3">
    <name type="scientific">Psychromonas marina</name>
    <dbReference type="NCBI Taxonomy" id="88364"/>
    <lineage>
        <taxon>Bacteria</taxon>
        <taxon>Pseudomonadati</taxon>
        <taxon>Pseudomonadota</taxon>
        <taxon>Gammaproteobacteria</taxon>
        <taxon>Alteromonadales</taxon>
        <taxon>Psychromonadaceae</taxon>
        <taxon>Psychromonas</taxon>
    </lineage>
</organism>
<sequence length="170" mass="19224">MSQVTFYILDESPSEQIPAHFAQACSLAAFYYQQNRKVFIYTDNQQDAFMVDEYLWQFDGDSFVPHNLLGEGPAFGTPVEISWMPPTHPCPVLINLSLQLPDFSSNFQQIIDFVPSDEQLKMAARLRYSAYKKLGHSLSTEKLSADEPSKEVSSTETADTPNSNNQTEDK</sequence>
<dbReference type="PANTHER" id="PTHR38767:SF1">
    <property type="entry name" value="DNA POLYMERASE III SUBUNIT CHI"/>
    <property type="match status" value="1"/>
</dbReference>
<dbReference type="InterPro" id="IPR036768">
    <property type="entry name" value="PolIII_chi_sf"/>
</dbReference>
<dbReference type="EMBL" id="BSPQ01000001">
    <property type="protein sequence ID" value="GLS89531.1"/>
    <property type="molecule type" value="Genomic_DNA"/>
</dbReference>
<dbReference type="PANTHER" id="PTHR38767">
    <property type="entry name" value="DNA POLYMERASE III SUBUNIT CHI"/>
    <property type="match status" value="1"/>
</dbReference>
<evidence type="ECO:0000256" key="1">
    <source>
        <dbReference type="SAM" id="MobiDB-lite"/>
    </source>
</evidence>
<accession>A0ABQ6DWK7</accession>
<evidence type="ECO:0000313" key="3">
    <source>
        <dbReference type="Proteomes" id="UP001157353"/>
    </source>
</evidence>
<feature type="compositionally biased region" description="Polar residues" evidence="1">
    <location>
        <begin position="151"/>
        <end position="170"/>
    </location>
</feature>
<dbReference type="Gene3D" id="3.40.50.10110">
    <property type="entry name" value="DNA polymerase III subunit chi"/>
    <property type="match status" value="1"/>
</dbReference>
<dbReference type="SUPFAM" id="SSF102400">
    <property type="entry name" value="DNA polymerase III chi subunit"/>
    <property type="match status" value="1"/>
</dbReference>
<name>A0ABQ6DWK7_9GAMM</name>
<evidence type="ECO:0000313" key="2">
    <source>
        <dbReference type="EMBL" id="GLS89531.1"/>
    </source>
</evidence>